<gene>
    <name evidence="1" type="ORF">IAA84_05500</name>
</gene>
<reference evidence="1" key="2">
    <citation type="journal article" date="2021" name="PeerJ">
        <title>Extensive microbial diversity within the chicken gut microbiome revealed by metagenomics and culture.</title>
        <authorList>
            <person name="Gilroy R."/>
            <person name="Ravi A."/>
            <person name="Getino M."/>
            <person name="Pursley I."/>
            <person name="Horton D.L."/>
            <person name="Alikhan N.F."/>
            <person name="Baker D."/>
            <person name="Gharbi K."/>
            <person name="Hall N."/>
            <person name="Watson M."/>
            <person name="Adriaenssens E.M."/>
            <person name="Foster-Nyarko E."/>
            <person name="Jarju S."/>
            <person name="Secka A."/>
            <person name="Antonio M."/>
            <person name="Oren A."/>
            <person name="Chaudhuri R.R."/>
            <person name="La Ragione R."/>
            <person name="Hildebrand F."/>
            <person name="Pallen M.J."/>
        </authorList>
    </citation>
    <scope>NUCLEOTIDE SEQUENCE</scope>
    <source>
        <strain evidence="1">13766</strain>
    </source>
</reference>
<evidence type="ECO:0000313" key="2">
    <source>
        <dbReference type="Proteomes" id="UP000824140"/>
    </source>
</evidence>
<accession>A0A9D1K6A2</accession>
<dbReference type="Proteomes" id="UP000824140">
    <property type="component" value="Unassembled WGS sequence"/>
</dbReference>
<proteinExistence type="predicted"/>
<dbReference type="EMBL" id="DVJN01000108">
    <property type="protein sequence ID" value="HIS92457.1"/>
    <property type="molecule type" value="Genomic_DNA"/>
</dbReference>
<protein>
    <submittedName>
        <fullName evidence="1">Uncharacterized protein</fullName>
    </submittedName>
</protein>
<dbReference type="AlphaFoldDB" id="A0A9D1K6A2"/>
<reference evidence="1" key="1">
    <citation type="submission" date="2020-10" db="EMBL/GenBank/DDBJ databases">
        <authorList>
            <person name="Gilroy R."/>
        </authorList>
    </citation>
    <scope>NUCLEOTIDE SEQUENCE</scope>
    <source>
        <strain evidence="1">13766</strain>
    </source>
</reference>
<sequence length="123" mass="13372">MLVATVAMVALSVRFPAPEWEPGGVQIVGAGTQAEVYGPPLPSDMVEGTSVQPSSIVVRIEESTEPTPEPVYVYCNTGGRNYHSQECKYVYEHTPRVTLRKAVEASYTKCPYCNAPDSSAIFD</sequence>
<organism evidence="1 2">
    <name type="scientific">Candidatus Alectryocaccomicrobium excrementavium</name>
    <dbReference type="NCBI Taxonomy" id="2840668"/>
    <lineage>
        <taxon>Bacteria</taxon>
        <taxon>Bacillati</taxon>
        <taxon>Bacillota</taxon>
        <taxon>Clostridia</taxon>
        <taxon>Candidatus Alectryocaccomicrobium</taxon>
    </lineage>
</organism>
<comment type="caution">
    <text evidence="1">The sequence shown here is derived from an EMBL/GenBank/DDBJ whole genome shotgun (WGS) entry which is preliminary data.</text>
</comment>
<name>A0A9D1K6A2_9FIRM</name>
<evidence type="ECO:0000313" key="1">
    <source>
        <dbReference type="EMBL" id="HIS92457.1"/>
    </source>
</evidence>